<organism evidence="1 2">
    <name type="scientific">Vaccinium darrowii</name>
    <dbReference type="NCBI Taxonomy" id="229202"/>
    <lineage>
        <taxon>Eukaryota</taxon>
        <taxon>Viridiplantae</taxon>
        <taxon>Streptophyta</taxon>
        <taxon>Embryophyta</taxon>
        <taxon>Tracheophyta</taxon>
        <taxon>Spermatophyta</taxon>
        <taxon>Magnoliopsida</taxon>
        <taxon>eudicotyledons</taxon>
        <taxon>Gunneridae</taxon>
        <taxon>Pentapetalae</taxon>
        <taxon>asterids</taxon>
        <taxon>Ericales</taxon>
        <taxon>Ericaceae</taxon>
        <taxon>Vaccinioideae</taxon>
        <taxon>Vaccinieae</taxon>
        <taxon>Vaccinium</taxon>
    </lineage>
</organism>
<evidence type="ECO:0000313" key="2">
    <source>
        <dbReference type="Proteomes" id="UP000828048"/>
    </source>
</evidence>
<name>A0ACB7X422_9ERIC</name>
<proteinExistence type="predicted"/>
<reference evidence="1 2" key="1">
    <citation type="journal article" date="2021" name="Hortic Res">
        <title>High-quality reference genome and annotation aids understanding of berry development for evergreen blueberry (Vaccinium darrowii).</title>
        <authorList>
            <person name="Yu J."/>
            <person name="Hulse-Kemp A.M."/>
            <person name="Babiker E."/>
            <person name="Staton M."/>
        </authorList>
    </citation>
    <scope>NUCLEOTIDE SEQUENCE [LARGE SCALE GENOMIC DNA]</scope>
    <source>
        <strain evidence="2">cv. NJ 8807/NJ 8810</strain>
        <tissue evidence="1">Young leaf</tissue>
    </source>
</reference>
<accession>A0ACB7X422</accession>
<keyword evidence="2" id="KW-1185">Reference proteome</keyword>
<evidence type="ECO:0000313" key="1">
    <source>
        <dbReference type="EMBL" id="KAH7835458.1"/>
    </source>
</evidence>
<dbReference type="EMBL" id="CM037152">
    <property type="protein sequence ID" value="KAH7835458.1"/>
    <property type="molecule type" value="Genomic_DNA"/>
</dbReference>
<protein>
    <submittedName>
        <fullName evidence="1">Uncharacterized protein</fullName>
    </submittedName>
</protein>
<comment type="caution">
    <text evidence="1">The sequence shown here is derived from an EMBL/GenBank/DDBJ whole genome shotgun (WGS) entry which is preliminary data.</text>
</comment>
<dbReference type="Proteomes" id="UP000828048">
    <property type="component" value="Chromosome 2"/>
</dbReference>
<sequence>MITELNSSETMRSLEQLDDQTLNSSLQLRTNLAIFSLANVPTTANFVLVFSLDSLRELTPFLRKMILERANCIRVCKPDTPELRELINEFSDSSSQTLGFETELEKCLERLKDRYKGITDALKLVDKEPGLVRNDGLIGEFKTLQVYLKILPELQKIKTAGDPFNGFENSYQSLVTYLLDKWQTRKINKLHKNLKKIKAWRRVSRIIFTTGFGVLVICSLVAAPIGAPHVAAALSAAAAGPLEKWTDYLFKKYMVSVEAQKKVVVEMQNKVVVKIKTHIEIKELDDIIGGLEKQIESLVKTRHVNSTKEKAVKTGIEEMKKKMGVFLKNVEDLQELVVKCIEDVELAKIGVSSLFSLHIKAD</sequence>
<gene>
    <name evidence="1" type="ORF">Vadar_026264</name>
</gene>